<feature type="domain" description="Alpha/beta hydrolase fold-3" evidence="2">
    <location>
        <begin position="59"/>
        <end position="271"/>
    </location>
</feature>
<dbReference type="PANTHER" id="PTHR48081:SF31">
    <property type="entry name" value="STERYL ACETYL HYDROLASE MUG81-RELATED"/>
    <property type="match status" value="1"/>
</dbReference>
<accession>W3WGV3</accession>
<dbReference type="SUPFAM" id="SSF53474">
    <property type="entry name" value="alpha/beta-Hydrolases"/>
    <property type="match status" value="1"/>
</dbReference>
<organism evidence="3 4">
    <name type="scientific">Pestalotiopsis fici (strain W106-1 / CGMCC3.15140)</name>
    <dbReference type="NCBI Taxonomy" id="1229662"/>
    <lineage>
        <taxon>Eukaryota</taxon>
        <taxon>Fungi</taxon>
        <taxon>Dikarya</taxon>
        <taxon>Ascomycota</taxon>
        <taxon>Pezizomycotina</taxon>
        <taxon>Sordariomycetes</taxon>
        <taxon>Xylariomycetidae</taxon>
        <taxon>Amphisphaeriales</taxon>
        <taxon>Sporocadaceae</taxon>
        <taxon>Pestalotiopsis</taxon>
    </lineage>
</organism>
<proteinExistence type="predicted"/>
<gene>
    <name evidence="3" type="ORF">PFICI_15204</name>
</gene>
<dbReference type="Proteomes" id="UP000030651">
    <property type="component" value="Unassembled WGS sequence"/>
</dbReference>
<dbReference type="GeneID" id="19280217"/>
<keyword evidence="1" id="KW-0378">Hydrolase</keyword>
<evidence type="ECO:0000259" key="2">
    <source>
        <dbReference type="Pfam" id="PF07859"/>
    </source>
</evidence>
<name>W3WGV3_PESFW</name>
<dbReference type="RefSeq" id="XP_007841976.1">
    <property type="nucleotide sequence ID" value="XM_007843785.1"/>
</dbReference>
<evidence type="ECO:0000313" key="4">
    <source>
        <dbReference type="Proteomes" id="UP000030651"/>
    </source>
</evidence>
<reference evidence="4" key="1">
    <citation type="journal article" date="2015" name="BMC Genomics">
        <title>Genomic and transcriptomic analysis of the endophytic fungus Pestalotiopsis fici reveals its lifestyle and high potential for synthesis of natural products.</title>
        <authorList>
            <person name="Wang X."/>
            <person name="Zhang X."/>
            <person name="Liu L."/>
            <person name="Xiang M."/>
            <person name="Wang W."/>
            <person name="Sun X."/>
            <person name="Che Y."/>
            <person name="Guo L."/>
            <person name="Liu G."/>
            <person name="Guo L."/>
            <person name="Wang C."/>
            <person name="Yin W.B."/>
            <person name="Stadler M."/>
            <person name="Zhang X."/>
            <person name="Liu X."/>
        </authorList>
    </citation>
    <scope>NUCLEOTIDE SEQUENCE [LARGE SCALE GENOMIC DNA]</scope>
    <source>
        <strain evidence="4">W106-1 / CGMCC3.15140</strain>
    </source>
</reference>
<dbReference type="AlphaFoldDB" id="W3WGV3"/>
<dbReference type="Pfam" id="PF07859">
    <property type="entry name" value="Abhydrolase_3"/>
    <property type="match status" value="1"/>
</dbReference>
<dbReference type="GO" id="GO:0016787">
    <property type="term" value="F:hydrolase activity"/>
    <property type="evidence" value="ECO:0007669"/>
    <property type="project" value="UniProtKB-KW"/>
</dbReference>
<dbReference type="InterPro" id="IPR050300">
    <property type="entry name" value="GDXG_lipolytic_enzyme"/>
</dbReference>
<dbReference type="InterPro" id="IPR013094">
    <property type="entry name" value="AB_hydrolase_3"/>
</dbReference>
<evidence type="ECO:0000313" key="3">
    <source>
        <dbReference type="EMBL" id="ETS73029.1"/>
    </source>
</evidence>
<keyword evidence="4" id="KW-1185">Reference proteome</keyword>
<dbReference type="InParanoid" id="W3WGV3"/>
<dbReference type="EMBL" id="KI912124">
    <property type="protein sequence ID" value="ETS73029.1"/>
    <property type="molecule type" value="Genomic_DNA"/>
</dbReference>
<evidence type="ECO:0000256" key="1">
    <source>
        <dbReference type="ARBA" id="ARBA00022801"/>
    </source>
</evidence>
<dbReference type="InterPro" id="IPR029058">
    <property type="entry name" value="AB_hydrolase_fold"/>
</dbReference>
<sequence length="319" mass="35174">MSPLPLDTYSAWIDKKRAAAIKEGDRLALDRLSHMAEHLPDGNSWLLWVGNRKKASRYVLFFPGGGYIAPVTPGHFEWCFRAYVERESGHEVAVAVLQYTLCPAARYPTQLMQATSALRHLMDSGIPASSIVIGGDSAGGNLTAQLLIHLAHSAAPNRLPEPLAGAFLVSPWLSGNTNGRSFSENQFIDMLSREHIETSSRELLHTQPTQDDLKGGHGEWALPLDTDRKWLNGLAQTTRALYVTVGANEVLRDQGILFAETIRKRNETINVQLEILEADAHDSVLLEGFGALLAIGKKEYDLPPQLARHRAEIASYFSS</sequence>
<dbReference type="PANTHER" id="PTHR48081">
    <property type="entry name" value="AB HYDROLASE SUPERFAMILY PROTEIN C4A8.06C"/>
    <property type="match status" value="1"/>
</dbReference>
<dbReference type="KEGG" id="pfy:PFICI_15204"/>
<dbReference type="HOGENOM" id="CLU_042179_1_0_1"/>
<dbReference type="eggNOG" id="ENOG502SBSE">
    <property type="taxonomic scope" value="Eukaryota"/>
</dbReference>
<dbReference type="OrthoDB" id="2152029at2759"/>
<dbReference type="OMA" id="SIMWIGN"/>
<protein>
    <recommendedName>
        <fullName evidence="2">Alpha/beta hydrolase fold-3 domain-containing protein</fullName>
    </recommendedName>
</protein>
<dbReference type="Gene3D" id="3.40.50.1820">
    <property type="entry name" value="alpha/beta hydrolase"/>
    <property type="match status" value="1"/>
</dbReference>